<dbReference type="Pfam" id="PF01253">
    <property type="entry name" value="SUI1"/>
    <property type="match status" value="1"/>
</dbReference>
<sequence>MVSHLAKSAVGGQTLAGVKPKAGASPKALIALEKRTGSKIVMVTNLEIFVIIPSLLVEELQKKCASSTSVTQAAGAPKGAMEVLVQEDQRKVIDAALASRGLKSQWAEVVHRTMTKKKKKKKKKKS</sequence>
<evidence type="ECO:0000259" key="1">
    <source>
        <dbReference type="PROSITE" id="PS50296"/>
    </source>
</evidence>
<dbReference type="OrthoDB" id="199771at2759"/>
<gene>
    <name evidence="2" type="ORF">PENSUB_6738</name>
</gene>
<name>A0A1Q5TXS7_9EURO</name>
<dbReference type="SUPFAM" id="SSF55159">
    <property type="entry name" value="eIF1-like"/>
    <property type="match status" value="1"/>
</dbReference>
<feature type="domain" description="SUI1" evidence="1">
    <location>
        <begin position="27"/>
        <end position="101"/>
    </location>
</feature>
<dbReference type="InterPro" id="IPR036877">
    <property type="entry name" value="SUI1_dom_sf"/>
</dbReference>
<evidence type="ECO:0000313" key="2">
    <source>
        <dbReference type="EMBL" id="OKP04993.1"/>
    </source>
</evidence>
<dbReference type="PANTHER" id="PTHR12217:SF4">
    <property type="entry name" value="EUKARYOTIC TRANSLATION INITIATION FACTOR 2D"/>
    <property type="match status" value="1"/>
</dbReference>
<evidence type="ECO:0000313" key="3">
    <source>
        <dbReference type="Proteomes" id="UP000186955"/>
    </source>
</evidence>
<accession>A0A1Q5TXS7</accession>
<organism evidence="2 3">
    <name type="scientific">Penicillium subrubescens</name>
    <dbReference type="NCBI Taxonomy" id="1316194"/>
    <lineage>
        <taxon>Eukaryota</taxon>
        <taxon>Fungi</taxon>
        <taxon>Dikarya</taxon>
        <taxon>Ascomycota</taxon>
        <taxon>Pezizomycotina</taxon>
        <taxon>Eurotiomycetes</taxon>
        <taxon>Eurotiomycetidae</taxon>
        <taxon>Eurotiales</taxon>
        <taxon>Aspergillaceae</taxon>
        <taxon>Penicillium</taxon>
    </lineage>
</organism>
<proteinExistence type="predicted"/>
<dbReference type="Proteomes" id="UP000186955">
    <property type="component" value="Unassembled WGS sequence"/>
</dbReference>
<reference evidence="2 3" key="1">
    <citation type="submission" date="2016-10" db="EMBL/GenBank/DDBJ databases">
        <title>Genome sequence of the ascomycete fungus Penicillium subrubescens.</title>
        <authorList>
            <person name="De Vries R.P."/>
            <person name="Peng M."/>
            <person name="Dilokpimol A."/>
            <person name="Hilden K."/>
            <person name="Makela M.R."/>
            <person name="Grigoriev I."/>
            <person name="Riley R."/>
            <person name="Granchi Z."/>
        </authorList>
    </citation>
    <scope>NUCLEOTIDE SEQUENCE [LARGE SCALE GENOMIC DNA]</scope>
    <source>
        <strain evidence="2 3">CBS 132785</strain>
    </source>
</reference>
<dbReference type="InterPro" id="IPR039757">
    <property type="entry name" value="EIF2D"/>
</dbReference>
<keyword evidence="3" id="KW-1185">Reference proteome</keyword>
<comment type="caution">
    <text evidence="2">The sequence shown here is derived from an EMBL/GenBank/DDBJ whole genome shotgun (WGS) entry which is preliminary data.</text>
</comment>
<dbReference type="GO" id="GO:0003743">
    <property type="term" value="F:translation initiation factor activity"/>
    <property type="evidence" value="ECO:0007669"/>
    <property type="project" value="InterPro"/>
</dbReference>
<dbReference type="GO" id="GO:0001731">
    <property type="term" value="P:formation of translation preinitiation complex"/>
    <property type="evidence" value="ECO:0007669"/>
    <property type="project" value="InterPro"/>
</dbReference>
<dbReference type="InterPro" id="IPR001950">
    <property type="entry name" value="SUI1"/>
</dbReference>
<protein>
    <recommendedName>
        <fullName evidence="1">SUI1 domain-containing protein</fullName>
    </recommendedName>
</protein>
<dbReference type="AlphaFoldDB" id="A0A1Q5TXS7"/>
<dbReference type="PANTHER" id="PTHR12217">
    <property type="entry name" value="EUKARYOTIC TRANSLATION INITIATION FACTOR 2D"/>
    <property type="match status" value="1"/>
</dbReference>
<dbReference type="EMBL" id="MNBE01000607">
    <property type="protein sequence ID" value="OKP04993.1"/>
    <property type="molecule type" value="Genomic_DNA"/>
</dbReference>
<dbReference type="PROSITE" id="PS50296">
    <property type="entry name" value="SUI1"/>
    <property type="match status" value="1"/>
</dbReference>
<dbReference type="Gene3D" id="3.30.780.10">
    <property type="entry name" value="SUI1-like domain"/>
    <property type="match status" value="1"/>
</dbReference>
<dbReference type="STRING" id="1316194.A0A1Q5TXS7"/>